<dbReference type="AlphaFoldDB" id="A0A396IU01"/>
<protein>
    <recommendedName>
        <fullName evidence="4">CC-NBS-LRR resistance protein</fullName>
    </recommendedName>
</protein>
<accession>A0A396IU01</accession>
<gene>
    <name evidence="2" type="ORF">MtrunA17_Chr3g0107261</name>
</gene>
<proteinExistence type="predicted"/>
<feature type="region of interest" description="Disordered" evidence="1">
    <location>
        <begin position="99"/>
        <end position="123"/>
    </location>
</feature>
<evidence type="ECO:0000313" key="3">
    <source>
        <dbReference type="Proteomes" id="UP000265566"/>
    </source>
</evidence>
<name>A0A396IU01_MEDTR</name>
<reference evidence="3" key="1">
    <citation type="journal article" date="2018" name="Nat. Plants">
        <title>Whole-genome landscape of Medicago truncatula symbiotic genes.</title>
        <authorList>
            <person name="Pecrix Y."/>
            <person name="Staton S.E."/>
            <person name="Sallet E."/>
            <person name="Lelandais-Briere C."/>
            <person name="Moreau S."/>
            <person name="Carrere S."/>
            <person name="Blein T."/>
            <person name="Jardinaud M.F."/>
            <person name="Latrasse D."/>
            <person name="Zouine M."/>
            <person name="Zahm M."/>
            <person name="Kreplak J."/>
            <person name="Mayjonade B."/>
            <person name="Satge C."/>
            <person name="Perez M."/>
            <person name="Cauet S."/>
            <person name="Marande W."/>
            <person name="Chantry-Darmon C."/>
            <person name="Lopez-Roques C."/>
            <person name="Bouchez O."/>
            <person name="Berard A."/>
            <person name="Debelle F."/>
            <person name="Munos S."/>
            <person name="Bendahmane A."/>
            <person name="Berges H."/>
            <person name="Niebel A."/>
            <person name="Buitink J."/>
            <person name="Frugier F."/>
            <person name="Benhamed M."/>
            <person name="Crespi M."/>
            <person name="Gouzy J."/>
            <person name="Gamas P."/>
        </authorList>
    </citation>
    <scope>NUCLEOTIDE SEQUENCE [LARGE SCALE GENOMIC DNA]</scope>
    <source>
        <strain evidence="3">cv. Jemalong A17</strain>
    </source>
</reference>
<evidence type="ECO:0000256" key="1">
    <source>
        <dbReference type="SAM" id="MobiDB-lite"/>
    </source>
</evidence>
<feature type="region of interest" description="Disordered" evidence="1">
    <location>
        <begin position="177"/>
        <end position="198"/>
    </location>
</feature>
<dbReference type="Gramene" id="rna16097">
    <property type="protein sequence ID" value="RHN67854.1"/>
    <property type="gene ID" value="gene16097"/>
</dbReference>
<evidence type="ECO:0008006" key="4">
    <source>
        <dbReference type="Google" id="ProtNLM"/>
    </source>
</evidence>
<comment type="caution">
    <text evidence="2">The sequence shown here is derived from an EMBL/GenBank/DDBJ whole genome shotgun (WGS) entry which is preliminary data.</text>
</comment>
<dbReference type="Proteomes" id="UP000265566">
    <property type="component" value="Chromosome 3"/>
</dbReference>
<evidence type="ECO:0000313" key="2">
    <source>
        <dbReference type="EMBL" id="RHN67854.1"/>
    </source>
</evidence>
<organism evidence="2 3">
    <name type="scientific">Medicago truncatula</name>
    <name type="common">Barrel medic</name>
    <name type="synonym">Medicago tribuloides</name>
    <dbReference type="NCBI Taxonomy" id="3880"/>
    <lineage>
        <taxon>Eukaryota</taxon>
        <taxon>Viridiplantae</taxon>
        <taxon>Streptophyta</taxon>
        <taxon>Embryophyta</taxon>
        <taxon>Tracheophyta</taxon>
        <taxon>Spermatophyta</taxon>
        <taxon>Magnoliopsida</taxon>
        <taxon>eudicotyledons</taxon>
        <taxon>Gunneridae</taxon>
        <taxon>Pentapetalae</taxon>
        <taxon>rosids</taxon>
        <taxon>fabids</taxon>
        <taxon>Fabales</taxon>
        <taxon>Fabaceae</taxon>
        <taxon>Papilionoideae</taxon>
        <taxon>50 kb inversion clade</taxon>
        <taxon>NPAAA clade</taxon>
        <taxon>Hologalegina</taxon>
        <taxon>IRL clade</taxon>
        <taxon>Trifolieae</taxon>
        <taxon>Medicago</taxon>
    </lineage>
</organism>
<sequence>MLCKQLEGSTSEKNVASTLSTISETTRNELPIQLVSPKTKAFPFIFSSIIFYSFSMKELTCTTILNFHFYFKQGIELRVEEGTTSANAKIITPSLHSKSLSSSLGQLDTSKHKTTSQDDGDGRRVVASPLTAITKPLTTQDVDVKIWQETSKTKDDQVSLNDDAVIKVSSNIENQFPNDDEFRVSEPKPSPSNKLPKHLAFQTPSIPSEGNSSQIMEKSSSPSIVMSKLRQLVSENYLDYENLSLLTDFLVKHPSLLLKDTSLSNRYKGYAYGCLAELLQFLQTHSVFDVLGSSRSKFVKLLQDVRSFAFDKAWLDSLERRALFSDIQVSQNEFQKLLDSKQQVSKEVEVLRFKIDVLSQNVEDLKHQLTSSETVLKSIIQKEEQVLETRAALSAPLGY</sequence>
<dbReference type="EMBL" id="PSQE01000003">
    <property type="protein sequence ID" value="RHN67854.1"/>
    <property type="molecule type" value="Genomic_DNA"/>
</dbReference>